<dbReference type="OrthoDB" id="3788478at2759"/>
<feature type="region of interest" description="Disordered" evidence="1">
    <location>
        <begin position="118"/>
        <end position="148"/>
    </location>
</feature>
<protein>
    <recommendedName>
        <fullName evidence="4">F-box domain-containing protein</fullName>
    </recommendedName>
</protein>
<dbReference type="AlphaFoldDB" id="A0A6A5SC15"/>
<name>A0A6A5SC15_9PLEO</name>
<dbReference type="EMBL" id="ML976334">
    <property type="protein sequence ID" value="KAF1934977.1"/>
    <property type="molecule type" value="Genomic_DNA"/>
</dbReference>
<evidence type="ECO:0000256" key="1">
    <source>
        <dbReference type="SAM" id="MobiDB-lite"/>
    </source>
</evidence>
<reference evidence="2" key="1">
    <citation type="journal article" date="2020" name="Stud. Mycol.">
        <title>101 Dothideomycetes genomes: a test case for predicting lifestyles and emergence of pathogens.</title>
        <authorList>
            <person name="Haridas S."/>
            <person name="Albert R."/>
            <person name="Binder M."/>
            <person name="Bloem J."/>
            <person name="Labutti K."/>
            <person name="Salamov A."/>
            <person name="Andreopoulos B."/>
            <person name="Baker S."/>
            <person name="Barry K."/>
            <person name="Bills G."/>
            <person name="Bluhm B."/>
            <person name="Cannon C."/>
            <person name="Castanera R."/>
            <person name="Culley D."/>
            <person name="Daum C."/>
            <person name="Ezra D."/>
            <person name="Gonzalez J."/>
            <person name="Henrissat B."/>
            <person name="Kuo A."/>
            <person name="Liang C."/>
            <person name="Lipzen A."/>
            <person name="Lutzoni F."/>
            <person name="Magnuson J."/>
            <person name="Mondo S."/>
            <person name="Nolan M."/>
            <person name="Ohm R."/>
            <person name="Pangilinan J."/>
            <person name="Park H.-J."/>
            <person name="Ramirez L."/>
            <person name="Alfaro M."/>
            <person name="Sun H."/>
            <person name="Tritt A."/>
            <person name="Yoshinaga Y."/>
            <person name="Zwiers L.-H."/>
            <person name="Turgeon B."/>
            <person name="Goodwin S."/>
            <person name="Spatafora J."/>
            <person name="Crous P."/>
            <person name="Grigoriev I."/>
        </authorList>
    </citation>
    <scope>NUCLEOTIDE SEQUENCE</scope>
    <source>
        <strain evidence="2">CBS 161.51</strain>
    </source>
</reference>
<evidence type="ECO:0008006" key="4">
    <source>
        <dbReference type="Google" id="ProtNLM"/>
    </source>
</evidence>
<feature type="region of interest" description="Disordered" evidence="1">
    <location>
        <begin position="53"/>
        <end position="83"/>
    </location>
</feature>
<gene>
    <name evidence="2" type="ORF">EJ02DRAFT_439539</name>
</gene>
<organism evidence="2 3">
    <name type="scientific">Clathrospora elynae</name>
    <dbReference type="NCBI Taxonomy" id="706981"/>
    <lineage>
        <taxon>Eukaryota</taxon>
        <taxon>Fungi</taxon>
        <taxon>Dikarya</taxon>
        <taxon>Ascomycota</taxon>
        <taxon>Pezizomycotina</taxon>
        <taxon>Dothideomycetes</taxon>
        <taxon>Pleosporomycetidae</taxon>
        <taxon>Pleosporales</taxon>
        <taxon>Diademaceae</taxon>
        <taxon>Clathrospora</taxon>
    </lineage>
</organism>
<evidence type="ECO:0000313" key="2">
    <source>
        <dbReference type="EMBL" id="KAF1934977.1"/>
    </source>
</evidence>
<evidence type="ECO:0000313" key="3">
    <source>
        <dbReference type="Proteomes" id="UP000800038"/>
    </source>
</evidence>
<sequence length="534" mass="59707">MAFVFTDLFSCGRARRTRDLTAEAHDADVNTATPEDLARQELSTFDIPLINAPHIVRPTSPDGPERLPENVQGEPARRPEEQDDVFEKKDNVEMAVVREKAKPSNGWMMERRVLVTTKSSGTSGATPVSEASEDIPPVASATPEPAPLETFPPSPPMTLERESMEAGSFIPTAPKMESHDAVLPVCATSELDPEKLDASVSVAMPELQKADTPISLAMPEPESHEVAPIVLEMAAEEQEVQLPVKAAPVGLLDLPAELRNLIYEQMTEDEPIRMCRHDDPALTIREGETAPIPKRQFYSLTQVCRKIREEFLPIYMEKTEYVIDLWTQKAHLAKVIALKGHVSMDIDAACFDMEPIDLLPLIRGLARTGRKDCCFSSAEGVVFRSISSIVAELNKLLPSADVSNASWLETVNDPIRRIELHLFPHDDIRQYYRFRGAEPLLRIVYPSNIAEGWMKQSFKSQGYEAYLNRTGLDGFEMHVVVGHASRRTTNEGRLPLDWRLSYRMSVDIASRLSLDRLSRLSIDRAPRMSSSLAR</sequence>
<proteinExistence type="predicted"/>
<accession>A0A6A5SC15</accession>
<dbReference type="Proteomes" id="UP000800038">
    <property type="component" value="Unassembled WGS sequence"/>
</dbReference>
<keyword evidence="3" id="KW-1185">Reference proteome</keyword>